<feature type="domain" description="Pyrrolo-quinoline quinone repeat" evidence="1">
    <location>
        <begin position="201"/>
        <end position="363"/>
    </location>
</feature>
<dbReference type="SUPFAM" id="SSF50998">
    <property type="entry name" value="Quinoprotein alcohol dehydrogenase-like"/>
    <property type="match status" value="1"/>
</dbReference>
<organism evidence="2 3">
    <name type="scientific">Anaerobaca lacustris</name>
    <dbReference type="NCBI Taxonomy" id="3044600"/>
    <lineage>
        <taxon>Bacteria</taxon>
        <taxon>Pseudomonadati</taxon>
        <taxon>Planctomycetota</taxon>
        <taxon>Phycisphaerae</taxon>
        <taxon>Sedimentisphaerales</taxon>
        <taxon>Anaerobacaceae</taxon>
        <taxon>Anaerobaca</taxon>
    </lineage>
</organism>
<protein>
    <submittedName>
        <fullName evidence="2">PQQ-binding-like beta-propeller repeat protein</fullName>
    </submittedName>
</protein>
<dbReference type="Proteomes" id="UP001431776">
    <property type="component" value="Unassembled WGS sequence"/>
</dbReference>
<name>A0AAW6TXI1_9BACT</name>
<keyword evidence="3" id="KW-1185">Reference proteome</keyword>
<dbReference type="AlphaFoldDB" id="A0AAW6TXI1"/>
<evidence type="ECO:0000313" key="3">
    <source>
        <dbReference type="Proteomes" id="UP001431776"/>
    </source>
</evidence>
<sequence length="445" mass="48807">MTNAGWGIVSVAVVLLCLQVGLAGPWPNWRGPHFNGSADERGLPESWTDTENVLWTAALPGPAASTPAVCDGKVFVSSEVKGSDDLVALCFDVRTGRQLWSATVGRSDRSFPRNNLATPSPTTDGRHAFFLYGSGDLAALDFDGNIVWSRNIEAEYGNITCQFGYGASPVAFEGRLYIPILRRDRAWREPREGEPFDSFLLAVDPATGKTLWRHVRASDAQDESLDSYATPIPFRNGGRTEIVLVGGDYVTAHDPETGRELWRYCYATDRRDTRWRLIPSVVTGAGMVFGVQPRGGNDLFAIRADGADGVLSQDRIAWMFDRMTPDVPTPLFYQGRLYVLDGTRNGKVVTRLDPTTGRVEWHGRIGGGGPWRASLTAADGKLYCINEDSEVIVLSAGDEFRILHRFDMNDKPVQASIAIAEARLFLRTASKLTCIGKKEGRGSAD</sequence>
<accession>A0AAW6TXI1</accession>
<dbReference type="RefSeq" id="WP_349243997.1">
    <property type="nucleotide sequence ID" value="NZ_JASCXX010000005.1"/>
</dbReference>
<evidence type="ECO:0000259" key="1">
    <source>
        <dbReference type="Pfam" id="PF13360"/>
    </source>
</evidence>
<dbReference type="InterPro" id="IPR002372">
    <property type="entry name" value="PQQ_rpt_dom"/>
</dbReference>
<feature type="domain" description="Pyrrolo-quinoline quinone repeat" evidence="1">
    <location>
        <begin position="49"/>
        <end position="155"/>
    </location>
</feature>
<dbReference type="PANTHER" id="PTHR34512">
    <property type="entry name" value="CELL SURFACE PROTEIN"/>
    <property type="match status" value="1"/>
</dbReference>
<dbReference type="Pfam" id="PF13360">
    <property type="entry name" value="PQQ_2"/>
    <property type="match status" value="2"/>
</dbReference>
<comment type="caution">
    <text evidence="2">The sequence shown here is derived from an EMBL/GenBank/DDBJ whole genome shotgun (WGS) entry which is preliminary data.</text>
</comment>
<dbReference type="Gene3D" id="2.130.10.10">
    <property type="entry name" value="YVTN repeat-like/Quinoprotein amine dehydrogenase"/>
    <property type="match status" value="2"/>
</dbReference>
<gene>
    <name evidence="2" type="ORF">QJ522_05985</name>
</gene>
<dbReference type="InterPro" id="IPR015943">
    <property type="entry name" value="WD40/YVTN_repeat-like_dom_sf"/>
</dbReference>
<proteinExistence type="predicted"/>
<reference evidence="2" key="1">
    <citation type="submission" date="2023-05" db="EMBL/GenBank/DDBJ databases">
        <title>Anaerotaeda fermentans gen. nov., sp. nov., a novel anaerobic planctomycete of the new family within the order Sedimentisphaerales isolated from Taman Peninsula, Russia.</title>
        <authorList>
            <person name="Khomyakova M.A."/>
            <person name="Merkel A.Y."/>
            <person name="Slobodkin A.I."/>
        </authorList>
    </citation>
    <scope>NUCLEOTIDE SEQUENCE</scope>
    <source>
        <strain evidence="2">M17dextr</strain>
    </source>
</reference>
<dbReference type="EMBL" id="JASCXX010000005">
    <property type="protein sequence ID" value="MDI6448586.1"/>
    <property type="molecule type" value="Genomic_DNA"/>
</dbReference>
<dbReference type="InterPro" id="IPR011047">
    <property type="entry name" value="Quinoprotein_ADH-like_sf"/>
</dbReference>
<evidence type="ECO:0000313" key="2">
    <source>
        <dbReference type="EMBL" id="MDI6448586.1"/>
    </source>
</evidence>
<dbReference type="PANTHER" id="PTHR34512:SF30">
    <property type="entry name" value="OUTER MEMBRANE PROTEIN ASSEMBLY FACTOR BAMB"/>
    <property type="match status" value="1"/>
</dbReference>